<comment type="caution">
    <text evidence="17">The sequence shown here is derived from an EMBL/GenBank/DDBJ whole genome shotgun (WGS) entry which is preliminary data.</text>
</comment>
<evidence type="ECO:0000313" key="17">
    <source>
        <dbReference type="EMBL" id="MFD2095691.1"/>
    </source>
</evidence>
<reference evidence="18" key="1">
    <citation type="journal article" date="2019" name="Int. J. Syst. Evol. Microbiol.">
        <title>The Global Catalogue of Microorganisms (GCM) 10K type strain sequencing project: providing services to taxonomists for standard genome sequencing and annotation.</title>
        <authorList>
            <consortium name="The Broad Institute Genomics Platform"/>
            <consortium name="The Broad Institute Genome Sequencing Center for Infectious Disease"/>
            <person name="Wu L."/>
            <person name="Ma J."/>
        </authorList>
    </citation>
    <scope>NUCLEOTIDE SEQUENCE [LARGE SCALE GENOMIC DNA]</scope>
    <source>
        <strain evidence="18">CGMCC 1.10992</strain>
    </source>
</reference>
<accession>A0ABW4XJH5</accession>
<dbReference type="SUPFAM" id="SSF55008">
    <property type="entry name" value="HMA, heavy metal-associated domain"/>
    <property type="match status" value="1"/>
</dbReference>
<keyword evidence="7 15" id="KW-0479">Metal-binding</keyword>
<dbReference type="Gene3D" id="3.40.1110.10">
    <property type="entry name" value="Calcium-transporting ATPase, cytoplasmic domain N"/>
    <property type="match status" value="1"/>
</dbReference>
<dbReference type="CDD" id="cd00371">
    <property type="entry name" value="HMA"/>
    <property type="match status" value="1"/>
</dbReference>
<feature type="transmembrane region" description="Helical" evidence="15">
    <location>
        <begin position="755"/>
        <end position="774"/>
    </location>
</feature>
<keyword evidence="10" id="KW-0460">Magnesium</keyword>
<evidence type="ECO:0000256" key="14">
    <source>
        <dbReference type="ARBA" id="ARBA00023136"/>
    </source>
</evidence>
<dbReference type="InterPro" id="IPR008250">
    <property type="entry name" value="ATPase_P-typ_transduc_dom_A_sf"/>
</dbReference>
<feature type="transmembrane region" description="Helical" evidence="15">
    <location>
        <begin position="271"/>
        <end position="289"/>
    </location>
</feature>
<dbReference type="NCBIfam" id="TIGR01494">
    <property type="entry name" value="ATPase_P-type"/>
    <property type="match status" value="1"/>
</dbReference>
<dbReference type="InterPro" id="IPR023299">
    <property type="entry name" value="ATPase_P-typ_cyto_dom_N"/>
</dbReference>
<dbReference type="InterPro" id="IPR036412">
    <property type="entry name" value="HAD-like_sf"/>
</dbReference>
<dbReference type="PANTHER" id="PTHR43520:SF5">
    <property type="entry name" value="CATION-TRANSPORTING P-TYPE ATPASE-RELATED"/>
    <property type="match status" value="1"/>
</dbReference>
<dbReference type="InterPro" id="IPR023298">
    <property type="entry name" value="ATPase_P-typ_TM_dom_sf"/>
</dbReference>
<comment type="similarity">
    <text evidence="2 15">Belongs to the cation transport ATPase (P-type) (TC 3.A.3) family. Type IB subfamily.</text>
</comment>
<dbReference type="Pfam" id="PF00403">
    <property type="entry name" value="HMA"/>
    <property type="match status" value="1"/>
</dbReference>
<keyword evidence="18" id="KW-1185">Reference proteome</keyword>
<evidence type="ECO:0000313" key="18">
    <source>
        <dbReference type="Proteomes" id="UP001597380"/>
    </source>
</evidence>
<evidence type="ECO:0000256" key="10">
    <source>
        <dbReference type="ARBA" id="ARBA00022842"/>
    </source>
</evidence>
<evidence type="ECO:0000256" key="4">
    <source>
        <dbReference type="ARBA" id="ARBA00022475"/>
    </source>
</evidence>
<feature type="transmembrane region" description="Helical" evidence="15">
    <location>
        <begin position="174"/>
        <end position="198"/>
    </location>
</feature>
<dbReference type="PROSITE" id="PS00154">
    <property type="entry name" value="ATPASE_E1_E2"/>
    <property type="match status" value="1"/>
</dbReference>
<dbReference type="Gene3D" id="2.70.150.10">
    <property type="entry name" value="Calcium-transporting ATPase, cytoplasmic transduction domain A"/>
    <property type="match status" value="1"/>
</dbReference>
<evidence type="ECO:0000256" key="12">
    <source>
        <dbReference type="ARBA" id="ARBA00022989"/>
    </source>
</evidence>
<evidence type="ECO:0000256" key="3">
    <source>
        <dbReference type="ARBA" id="ARBA00022448"/>
    </source>
</evidence>
<keyword evidence="3" id="KW-0813">Transport</keyword>
<keyword evidence="12 15" id="KW-1133">Transmembrane helix</keyword>
<dbReference type="NCBIfam" id="TIGR01525">
    <property type="entry name" value="ATPase-IB_hvy"/>
    <property type="match status" value="1"/>
</dbReference>
<dbReference type="RefSeq" id="WP_345340238.1">
    <property type="nucleotide sequence ID" value="NZ_BAABLI010000014.1"/>
</dbReference>
<proteinExistence type="inferred from homology"/>
<feature type="domain" description="HMA" evidence="16">
    <location>
        <begin position="90"/>
        <end position="156"/>
    </location>
</feature>
<keyword evidence="14 15" id="KW-0472">Membrane</keyword>
<gene>
    <name evidence="17" type="ORF">ACFSJ3_06820</name>
</gene>
<keyword evidence="4 15" id="KW-1003">Cell membrane</keyword>
<name>A0ABW4XJH5_9GAMM</name>
<dbReference type="InterPro" id="IPR001757">
    <property type="entry name" value="P_typ_ATPase"/>
</dbReference>
<dbReference type="InterPro" id="IPR018303">
    <property type="entry name" value="ATPase_P-typ_P_site"/>
</dbReference>
<evidence type="ECO:0000259" key="16">
    <source>
        <dbReference type="PROSITE" id="PS50846"/>
    </source>
</evidence>
<keyword evidence="6 15" id="KW-0812">Transmembrane</keyword>
<dbReference type="EMBL" id="JBHUHT010000009">
    <property type="protein sequence ID" value="MFD2095691.1"/>
    <property type="molecule type" value="Genomic_DNA"/>
</dbReference>
<dbReference type="Proteomes" id="UP001597380">
    <property type="component" value="Unassembled WGS sequence"/>
</dbReference>
<dbReference type="PRINTS" id="PR00119">
    <property type="entry name" value="CATATPASE"/>
</dbReference>
<feature type="transmembrane region" description="Helical" evidence="15">
    <location>
        <begin position="210"/>
        <end position="231"/>
    </location>
</feature>
<evidence type="ECO:0000256" key="8">
    <source>
        <dbReference type="ARBA" id="ARBA00022741"/>
    </source>
</evidence>
<sequence length="801" mass="87714">MGNCYHCGEEIPAHENRKVMIDGQSRAMCCAGCEAVAQSIVDAGLSNFYRYRTEQSDKIEPPTKEQLNELLAYDLPEVQQEFVAEHETYHEAVLTVEGIRCAACAWLIEHQLGALEGVVRVTVNTTTHRLVLQWQPDALPLSDILTHIQTIGYKAVPFQPGVEEADYKKQFQKYLIRLGIAGLATMQVMMFAVGLYFGVFSDLDEEFRDLLRWTSMIMATPVILYSSLPFYRNAIIGLRAKHLNMDLPVSIALLLAYSSSAYATLTGTGEVYFESVSMFAFFLLLGRFLEMRARRRASEIGSNLLKLLPAKANLVSNVGSIELVAASSLKANDKIRIVPGDTVPADAKVIEGESRFDESMLTGESYPVSKRLDGVIYAGTVNREQVVVAEVLRDRNHSVLSDIVRLQAAALDQKPKVAIIADKIARWFIPVLLIIAALTYTTWLSIDANEAFWITLSVLVATCPCALSLATPTAITCAYANLSQLGLMIRRGHVLEALAKTTHVVFDKTGTLTHGKQQVTEFRCYRRDDIERAKQIAHSLEAGQHHPIAKAISRYCKEQPILPATDHQTIVGQGVSAVIDGQRWYLGRQKWLDDLGIKSSDLYYGSNAVLANDTIAIASFDVGDALRSDVSSLLGKFKKLDIQATVLTGDDSESHYLTLLSAGLKRDNYHGGQLPEDKLSHLKSLQAKGHKCIALGDGINDAPLLAAADCSVAMGSGTDLAKVSADTVLPSNKLSVLLAALELAKRTASITKQNLGWALAYNLFIIPLAVSGYIAPYFAALGMSLSSLLVVSNSMRLLKTK</sequence>
<evidence type="ECO:0000256" key="1">
    <source>
        <dbReference type="ARBA" id="ARBA00004651"/>
    </source>
</evidence>
<keyword evidence="9 15" id="KW-0067">ATP-binding</keyword>
<feature type="transmembrane region" description="Helical" evidence="15">
    <location>
        <begin position="424"/>
        <end position="446"/>
    </location>
</feature>
<dbReference type="NCBIfam" id="TIGR01511">
    <property type="entry name" value="ATPase-IB1_Cu"/>
    <property type="match status" value="1"/>
</dbReference>
<dbReference type="PANTHER" id="PTHR43520">
    <property type="entry name" value="ATP7, ISOFORM B"/>
    <property type="match status" value="1"/>
</dbReference>
<evidence type="ECO:0000256" key="2">
    <source>
        <dbReference type="ARBA" id="ARBA00006024"/>
    </source>
</evidence>
<keyword evidence="5" id="KW-0597">Phosphoprotein</keyword>
<evidence type="ECO:0000256" key="7">
    <source>
        <dbReference type="ARBA" id="ARBA00022723"/>
    </source>
</evidence>
<keyword evidence="11" id="KW-1278">Translocase</keyword>
<keyword evidence="8 15" id="KW-0547">Nucleotide-binding</keyword>
<comment type="subcellular location">
    <subcellularLocation>
        <location evidence="1">Cell membrane</location>
        <topology evidence="1">Multi-pass membrane protein</topology>
    </subcellularLocation>
</comment>
<dbReference type="InterPro" id="IPR023214">
    <property type="entry name" value="HAD_sf"/>
</dbReference>
<dbReference type="CDD" id="cd02079">
    <property type="entry name" value="P-type_ATPase_HM"/>
    <property type="match status" value="1"/>
</dbReference>
<feature type="transmembrane region" description="Helical" evidence="15">
    <location>
        <begin position="243"/>
        <end position="265"/>
    </location>
</feature>
<dbReference type="SUPFAM" id="SSF81665">
    <property type="entry name" value="Calcium ATPase, transmembrane domain M"/>
    <property type="match status" value="1"/>
</dbReference>
<dbReference type="SUPFAM" id="SSF56784">
    <property type="entry name" value="HAD-like"/>
    <property type="match status" value="1"/>
</dbReference>
<dbReference type="Pfam" id="PF00702">
    <property type="entry name" value="Hydrolase"/>
    <property type="match status" value="1"/>
</dbReference>
<dbReference type="PROSITE" id="PS50846">
    <property type="entry name" value="HMA_2"/>
    <property type="match status" value="1"/>
</dbReference>
<dbReference type="InterPro" id="IPR021993">
    <property type="entry name" value="ATPase-cat-bd"/>
</dbReference>
<dbReference type="InterPro" id="IPR027256">
    <property type="entry name" value="P-typ_ATPase_IB"/>
</dbReference>
<dbReference type="SUPFAM" id="SSF81653">
    <property type="entry name" value="Calcium ATPase, transduction domain A"/>
    <property type="match status" value="1"/>
</dbReference>
<evidence type="ECO:0000256" key="5">
    <source>
        <dbReference type="ARBA" id="ARBA00022553"/>
    </source>
</evidence>
<feature type="transmembrane region" description="Helical" evidence="15">
    <location>
        <begin position="452"/>
        <end position="482"/>
    </location>
</feature>
<evidence type="ECO:0000256" key="15">
    <source>
        <dbReference type="RuleBase" id="RU362081"/>
    </source>
</evidence>
<dbReference type="InterPro" id="IPR059000">
    <property type="entry name" value="ATPase_P-type_domA"/>
</dbReference>
<dbReference type="NCBIfam" id="TIGR01512">
    <property type="entry name" value="ATPase-IB2_Cd"/>
    <property type="match status" value="1"/>
</dbReference>
<dbReference type="InterPro" id="IPR006121">
    <property type="entry name" value="HMA_dom"/>
</dbReference>
<keyword evidence="13" id="KW-0406">Ion transport</keyword>
<protein>
    <submittedName>
        <fullName evidence="17">Heavy metal translocating P-type ATPase</fullName>
    </submittedName>
</protein>
<dbReference type="PRINTS" id="PR00943">
    <property type="entry name" value="CUATPASE"/>
</dbReference>
<dbReference type="Pfam" id="PF00122">
    <property type="entry name" value="E1-E2_ATPase"/>
    <property type="match status" value="1"/>
</dbReference>
<evidence type="ECO:0000256" key="13">
    <source>
        <dbReference type="ARBA" id="ARBA00023065"/>
    </source>
</evidence>
<dbReference type="InterPro" id="IPR036163">
    <property type="entry name" value="HMA_dom_sf"/>
</dbReference>
<evidence type="ECO:0000256" key="6">
    <source>
        <dbReference type="ARBA" id="ARBA00022692"/>
    </source>
</evidence>
<evidence type="ECO:0000256" key="9">
    <source>
        <dbReference type="ARBA" id="ARBA00022840"/>
    </source>
</evidence>
<evidence type="ECO:0000256" key="11">
    <source>
        <dbReference type="ARBA" id="ARBA00022967"/>
    </source>
</evidence>
<dbReference type="Pfam" id="PF12156">
    <property type="entry name" value="ATPase-cat_bd"/>
    <property type="match status" value="1"/>
</dbReference>
<dbReference type="PROSITE" id="PS01229">
    <property type="entry name" value="COF_2"/>
    <property type="match status" value="1"/>
</dbReference>
<dbReference type="Gene3D" id="3.40.50.1000">
    <property type="entry name" value="HAD superfamily/HAD-like"/>
    <property type="match status" value="1"/>
</dbReference>
<dbReference type="Gene3D" id="3.30.70.100">
    <property type="match status" value="1"/>
</dbReference>
<organism evidence="17 18">
    <name type="scientific">Corallincola platygyrae</name>
    <dbReference type="NCBI Taxonomy" id="1193278"/>
    <lineage>
        <taxon>Bacteria</taxon>
        <taxon>Pseudomonadati</taxon>
        <taxon>Pseudomonadota</taxon>
        <taxon>Gammaproteobacteria</taxon>
        <taxon>Alteromonadales</taxon>
        <taxon>Psychromonadaceae</taxon>
        <taxon>Corallincola</taxon>
    </lineage>
</organism>